<comment type="similarity">
    <text evidence="1">Belongs to the YciI family.</text>
</comment>
<evidence type="ECO:0000259" key="2">
    <source>
        <dbReference type="Pfam" id="PF03795"/>
    </source>
</evidence>
<dbReference type="Pfam" id="PF03795">
    <property type="entry name" value="YCII"/>
    <property type="match status" value="1"/>
</dbReference>
<evidence type="ECO:0000313" key="4">
    <source>
        <dbReference type="Proteomes" id="UP000321685"/>
    </source>
</evidence>
<evidence type="ECO:0000313" key="3">
    <source>
        <dbReference type="EMBL" id="GEL22574.1"/>
    </source>
</evidence>
<comment type="caution">
    <text evidence="3">The sequence shown here is derived from an EMBL/GenBank/DDBJ whole genome shotgun (WGS) entry which is preliminary data.</text>
</comment>
<dbReference type="InterPro" id="IPR005545">
    <property type="entry name" value="YCII"/>
</dbReference>
<dbReference type="Gene3D" id="3.30.70.1060">
    <property type="entry name" value="Dimeric alpha+beta barrel"/>
    <property type="match status" value="1"/>
</dbReference>
<protein>
    <recommendedName>
        <fullName evidence="2">YCII-related domain-containing protein</fullName>
    </recommendedName>
</protein>
<name>A0A511DFR0_9PSEU</name>
<dbReference type="InterPro" id="IPR011008">
    <property type="entry name" value="Dimeric_a/b-barrel"/>
</dbReference>
<dbReference type="PANTHER" id="PTHR35174:SF3">
    <property type="entry name" value="BLL7171 PROTEIN"/>
    <property type="match status" value="1"/>
</dbReference>
<dbReference type="EMBL" id="BJVJ01000010">
    <property type="protein sequence ID" value="GEL22574.1"/>
    <property type="molecule type" value="Genomic_DNA"/>
</dbReference>
<gene>
    <name evidence="3" type="ORF">PSU4_15280</name>
</gene>
<organism evidence="3 4">
    <name type="scientific">Pseudonocardia sulfidoxydans NBRC 16205</name>
    <dbReference type="NCBI Taxonomy" id="1223511"/>
    <lineage>
        <taxon>Bacteria</taxon>
        <taxon>Bacillati</taxon>
        <taxon>Actinomycetota</taxon>
        <taxon>Actinomycetes</taxon>
        <taxon>Pseudonocardiales</taxon>
        <taxon>Pseudonocardiaceae</taxon>
        <taxon>Pseudonocardia</taxon>
    </lineage>
</organism>
<dbReference type="PANTHER" id="PTHR35174">
    <property type="entry name" value="BLL7171 PROTEIN-RELATED"/>
    <property type="match status" value="1"/>
</dbReference>
<evidence type="ECO:0000256" key="1">
    <source>
        <dbReference type="ARBA" id="ARBA00007689"/>
    </source>
</evidence>
<dbReference type="AlphaFoldDB" id="A0A511DFR0"/>
<reference evidence="3 4" key="1">
    <citation type="submission" date="2019-07" db="EMBL/GenBank/DDBJ databases">
        <title>Whole genome shotgun sequence of Pseudonocardia sulfidoxydans NBRC 16205.</title>
        <authorList>
            <person name="Hosoyama A."/>
            <person name="Uohara A."/>
            <person name="Ohji S."/>
            <person name="Ichikawa N."/>
        </authorList>
    </citation>
    <scope>NUCLEOTIDE SEQUENCE [LARGE SCALE GENOMIC DNA]</scope>
    <source>
        <strain evidence="3 4">NBRC 16205</strain>
    </source>
</reference>
<feature type="domain" description="YCII-related" evidence="2">
    <location>
        <begin position="4"/>
        <end position="102"/>
    </location>
</feature>
<keyword evidence="4" id="KW-1185">Reference proteome</keyword>
<dbReference type="Proteomes" id="UP000321685">
    <property type="component" value="Unassembled WGS sequence"/>
</dbReference>
<sequence>MPNYMLLLYSTTTDWEIGDDSWDEGIAEHEAFVEAVAEAGAEIVSAAALAPPQTARTVRGVDRVVSDGPYAEAREVLGGYYMISAPDLDTALALARRCPEETVEVREEVG</sequence>
<proteinExistence type="inferred from homology"/>
<dbReference type="SUPFAM" id="SSF54909">
    <property type="entry name" value="Dimeric alpha+beta barrel"/>
    <property type="match status" value="1"/>
</dbReference>
<accession>A0A511DFR0</accession>
<dbReference type="RefSeq" id="WP_246114991.1">
    <property type="nucleotide sequence ID" value="NZ_BJVJ01000010.1"/>
</dbReference>